<feature type="domain" description="Pelota N-terminal" evidence="2">
    <location>
        <begin position="1"/>
        <end position="33"/>
    </location>
</feature>
<dbReference type="Pfam" id="PF26356">
    <property type="entry name" value="Pelota_N"/>
    <property type="match status" value="1"/>
</dbReference>
<dbReference type="Proteomes" id="UP000290809">
    <property type="component" value="Unassembled WGS sequence"/>
</dbReference>
<name>A0A430QT37_SCHBO</name>
<keyword evidence="4" id="KW-1185">Reference proteome</keyword>
<accession>A0A430QT37</accession>
<organism evidence="3 4">
    <name type="scientific">Schistosoma bovis</name>
    <name type="common">Blood fluke</name>
    <dbReference type="NCBI Taxonomy" id="6184"/>
    <lineage>
        <taxon>Eukaryota</taxon>
        <taxon>Metazoa</taxon>
        <taxon>Spiralia</taxon>
        <taxon>Lophotrochozoa</taxon>
        <taxon>Platyhelminthes</taxon>
        <taxon>Trematoda</taxon>
        <taxon>Digenea</taxon>
        <taxon>Strigeidida</taxon>
        <taxon>Schistosomatoidea</taxon>
        <taxon>Schistosomatidae</taxon>
        <taxon>Schistosoma</taxon>
    </lineage>
</organism>
<dbReference type="GO" id="GO:0071025">
    <property type="term" value="P:RNA surveillance"/>
    <property type="evidence" value="ECO:0007669"/>
    <property type="project" value="InterPro"/>
</dbReference>
<evidence type="ECO:0000259" key="1">
    <source>
        <dbReference type="Pfam" id="PF03464"/>
    </source>
</evidence>
<dbReference type="GO" id="GO:0070651">
    <property type="term" value="P:nonfunctional rRNA decay"/>
    <property type="evidence" value="ECO:0007669"/>
    <property type="project" value="TreeGrafter"/>
</dbReference>
<dbReference type="AlphaFoldDB" id="A0A430QT37"/>
<dbReference type="InterPro" id="IPR038069">
    <property type="entry name" value="Pelota/DOM34_N"/>
</dbReference>
<dbReference type="PANTHER" id="PTHR10853">
    <property type="entry name" value="PELOTA"/>
    <property type="match status" value="1"/>
</dbReference>
<dbReference type="InterPro" id="IPR042226">
    <property type="entry name" value="eFR1_2_sf"/>
</dbReference>
<dbReference type="PANTHER" id="PTHR10853:SF0">
    <property type="entry name" value="PROTEIN PELOTA HOMOLOG"/>
    <property type="match status" value="1"/>
</dbReference>
<dbReference type="InterPro" id="IPR004405">
    <property type="entry name" value="TF_pelota"/>
</dbReference>
<dbReference type="GO" id="GO:0070481">
    <property type="term" value="P:nuclear-transcribed mRNA catabolic process, non-stop decay"/>
    <property type="evidence" value="ECO:0007669"/>
    <property type="project" value="InterPro"/>
</dbReference>
<evidence type="ECO:0000259" key="2">
    <source>
        <dbReference type="Pfam" id="PF26356"/>
    </source>
</evidence>
<evidence type="ECO:0000313" key="4">
    <source>
        <dbReference type="Proteomes" id="UP000290809"/>
    </source>
</evidence>
<dbReference type="EMBL" id="QMKO01001227">
    <property type="protein sequence ID" value="RTG90807.1"/>
    <property type="molecule type" value="Genomic_DNA"/>
</dbReference>
<dbReference type="InterPro" id="IPR005141">
    <property type="entry name" value="eRF1_2"/>
</dbReference>
<dbReference type="SUPFAM" id="SSF53137">
    <property type="entry name" value="Translational machinery components"/>
    <property type="match status" value="1"/>
</dbReference>
<evidence type="ECO:0000313" key="3">
    <source>
        <dbReference type="EMBL" id="RTG90807.1"/>
    </source>
</evidence>
<dbReference type="InterPro" id="IPR058547">
    <property type="entry name" value="Pelota_N"/>
</dbReference>
<dbReference type="Pfam" id="PF03464">
    <property type="entry name" value="eRF1_2"/>
    <property type="match status" value="1"/>
</dbReference>
<dbReference type="GO" id="GO:0032790">
    <property type="term" value="P:ribosome disassembly"/>
    <property type="evidence" value="ECO:0007669"/>
    <property type="project" value="TreeGrafter"/>
</dbReference>
<dbReference type="SUPFAM" id="SSF159065">
    <property type="entry name" value="Dom34/Pelota N-terminal domain-like"/>
    <property type="match status" value="1"/>
</dbReference>
<sequence length="123" mass="13963">MGAYHTLDLRIDEKFTITKTEWDSVAIMLVEQASDPTQQADLAAVIMHEGLAYVCLITSTTTIVRAKIDTTIPRKRPGLPTAQHEKGLSRFFEQIMQALERHIRFDNLVSRGYKEKNNICVSN</sequence>
<reference evidence="3 4" key="1">
    <citation type="journal article" date="2019" name="PLoS Pathog.">
        <title>Genome sequence of the bovine parasite Schistosoma bovis Tanzania.</title>
        <authorList>
            <person name="Oey H."/>
            <person name="Zakrzewski M."/>
            <person name="Gobert G."/>
            <person name="Gravermann K."/>
            <person name="Stoye J."/>
            <person name="Jones M."/>
            <person name="Mcmanus D."/>
            <person name="Krause L."/>
        </authorList>
    </citation>
    <scope>NUCLEOTIDE SEQUENCE [LARGE SCALE GENOMIC DNA]</scope>
    <source>
        <strain evidence="3 4">TAN1997</strain>
    </source>
</reference>
<protein>
    <submittedName>
        <fullName evidence="3">Protein pelota</fullName>
    </submittedName>
</protein>
<dbReference type="GO" id="GO:0005737">
    <property type="term" value="C:cytoplasm"/>
    <property type="evidence" value="ECO:0007669"/>
    <property type="project" value="TreeGrafter"/>
</dbReference>
<dbReference type="Gene3D" id="2.30.30.870">
    <property type="entry name" value="Pelota, domain A"/>
    <property type="match status" value="1"/>
</dbReference>
<dbReference type="Gene3D" id="3.30.420.60">
    <property type="entry name" value="eRF1 domain 2"/>
    <property type="match status" value="1"/>
</dbReference>
<dbReference type="STRING" id="6184.A0A430QT37"/>
<feature type="domain" description="eRF1" evidence="1">
    <location>
        <begin position="42"/>
        <end position="106"/>
    </location>
</feature>
<comment type="caution">
    <text evidence="3">The sequence shown here is derived from an EMBL/GenBank/DDBJ whole genome shotgun (WGS) entry which is preliminary data.</text>
</comment>
<gene>
    <name evidence="3" type="ORF">DC041_0004218</name>
</gene>
<proteinExistence type="predicted"/>
<dbReference type="GO" id="GO:0070966">
    <property type="term" value="P:nuclear-transcribed mRNA catabolic process, no-go decay"/>
    <property type="evidence" value="ECO:0007669"/>
    <property type="project" value="InterPro"/>
</dbReference>